<dbReference type="AlphaFoldDB" id="A0A7R9PKM8"/>
<dbReference type="EMBL" id="OE840372">
    <property type="protein sequence ID" value="CAD7590216.1"/>
    <property type="molecule type" value="Genomic_DNA"/>
</dbReference>
<dbReference type="InterPro" id="IPR000782">
    <property type="entry name" value="FAS1_domain"/>
</dbReference>
<feature type="domain" description="FAS1" evidence="2">
    <location>
        <begin position="587"/>
        <end position="721"/>
    </location>
</feature>
<dbReference type="SMART" id="SM00554">
    <property type="entry name" value="FAS1"/>
    <property type="match status" value="3"/>
</dbReference>
<dbReference type="PANTHER" id="PTHR10900:SF124">
    <property type="entry name" value="FI05614P"/>
    <property type="match status" value="1"/>
</dbReference>
<protein>
    <recommendedName>
        <fullName evidence="2">FAS1 domain-containing protein</fullName>
    </recommendedName>
</protein>
<feature type="region of interest" description="Disordered" evidence="1">
    <location>
        <begin position="778"/>
        <end position="833"/>
    </location>
</feature>
<feature type="compositionally biased region" description="Polar residues" evidence="1">
    <location>
        <begin position="824"/>
        <end position="833"/>
    </location>
</feature>
<gene>
    <name evidence="3" type="ORF">TGEB3V08_LOCUS4058</name>
</gene>
<feature type="domain" description="FAS1" evidence="2">
    <location>
        <begin position="1"/>
        <end position="133"/>
    </location>
</feature>
<proteinExistence type="predicted"/>
<reference evidence="3" key="1">
    <citation type="submission" date="2020-11" db="EMBL/GenBank/DDBJ databases">
        <authorList>
            <person name="Tran Van P."/>
        </authorList>
    </citation>
    <scope>NUCLEOTIDE SEQUENCE</scope>
</reference>
<dbReference type="InterPro" id="IPR036378">
    <property type="entry name" value="FAS1_dom_sf"/>
</dbReference>
<dbReference type="PROSITE" id="PS50213">
    <property type="entry name" value="FAS1"/>
    <property type="match status" value="3"/>
</dbReference>
<evidence type="ECO:0000259" key="2">
    <source>
        <dbReference type="PROSITE" id="PS50213"/>
    </source>
</evidence>
<dbReference type="SUPFAM" id="SSF82153">
    <property type="entry name" value="FAS1 domain"/>
    <property type="match status" value="3"/>
</dbReference>
<name>A0A7R9PKM8_TIMGE</name>
<feature type="compositionally biased region" description="Acidic residues" evidence="1">
    <location>
        <begin position="784"/>
        <end position="795"/>
    </location>
</feature>
<dbReference type="Gene3D" id="2.30.180.10">
    <property type="entry name" value="FAS1 domain"/>
    <property type="match status" value="3"/>
</dbReference>
<dbReference type="Pfam" id="PF02469">
    <property type="entry name" value="Fasciclin"/>
    <property type="match status" value="3"/>
</dbReference>
<accession>A0A7R9PKM8</accession>
<evidence type="ECO:0000313" key="3">
    <source>
        <dbReference type="EMBL" id="CAD7590216.1"/>
    </source>
</evidence>
<dbReference type="PANTHER" id="PTHR10900">
    <property type="entry name" value="PERIOSTIN-RELATED"/>
    <property type="match status" value="1"/>
</dbReference>
<dbReference type="InterPro" id="IPR050904">
    <property type="entry name" value="Adhesion/Biosynth-related"/>
</dbReference>
<feature type="compositionally biased region" description="Polar residues" evidence="1">
    <location>
        <begin position="800"/>
        <end position="813"/>
    </location>
</feature>
<organism evidence="3">
    <name type="scientific">Timema genevievae</name>
    <name type="common">Walking stick</name>
    <dbReference type="NCBI Taxonomy" id="629358"/>
    <lineage>
        <taxon>Eukaryota</taxon>
        <taxon>Metazoa</taxon>
        <taxon>Ecdysozoa</taxon>
        <taxon>Arthropoda</taxon>
        <taxon>Hexapoda</taxon>
        <taxon>Insecta</taxon>
        <taxon>Pterygota</taxon>
        <taxon>Neoptera</taxon>
        <taxon>Polyneoptera</taxon>
        <taxon>Phasmatodea</taxon>
        <taxon>Timematodea</taxon>
        <taxon>Timematoidea</taxon>
        <taxon>Timematidae</taxon>
        <taxon>Timema</taxon>
    </lineage>
</organism>
<sequence length="833" mass="94088">MIRVSCPTGYHQATEQLFLMLEAPSGGFTNHPRKRSDEPFTIFAPENGNETLPPAEEGLLTHPDLVKRLLLDHIVLGVKIDLQLSSELTFSTLGGRTVQVQTVNGTLYANGARVLQQRVEVPHGILVILDNYLFPEDMDVTNMTSTPSVVGDSMTGESLVKVTAEAAAENNDVAVETTAPPVKNSTGGFLESVTQVLSFLKSGVKVFRQFLAKSNVSHLLMDGEEYTVFVPTDHAFQRWHPIDWGFYPFSVPEFTENIIVNHFIKGNLHQDSIKDGQTAMTLGGQEITFTRKFGYSTNGGSSPGVLTVNGVQVVKGDTPVSDGNMMFLGEVLFVDDEIVKKLQQSNRDKETAPLLAFPWMRSQFLSHAFLMLEKDPDRFTHITRFLNLADLAPHIAGKARAVRQKPSRDQELTIPGPFRKQELTVQGTSRAYHPRALKRAYHPRATKRARAYRPRAFKIARAYCTGAFKRARAYCPRAFNRARAYRPRPVKRSRTYHLKAFMRAGAYCPKAFKRTRVYHLRTFKKARAYGPRAVNRIRAYRLKAFRRAGDYHPRAFKRARAYLLWALKRINRKVPIFAWRESGNPFGKTTLSTLNRELNLNLLVIGSLVYCKNCVLDHAATKARYTFFVPTDKAFEKAELSTRPDNFLSKGEGLQILLNHFVKGRLYSKDLTEGKQLHTLGDKVISVGNNDGGVMVNNANILESEIFVYNLGTMYYIDRVLFVDKMQPTESNPLLEVAHEWTTEIPDDVEGIPSEIADERGGLPDLLEEEEQGYNSTAHYHEENDLEDEPEEYDDINYNHPETISHKINSTGLIQDDPEDYDGNVTTTIRPPR</sequence>
<evidence type="ECO:0000256" key="1">
    <source>
        <dbReference type="SAM" id="MobiDB-lite"/>
    </source>
</evidence>
<feature type="domain" description="FAS1" evidence="2">
    <location>
        <begin position="191"/>
        <end position="332"/>
    </location>
</feature>